<keyword evidence="1 4" id="KW-0479">Metal-binding</keyword>
<dbReference type="PROSITE" id="PS50089">
    <property type="entry name" value="ZF_RING_2"/>
    <property type="match status" value="1"/>
</dbReference>
<evidence type="ECO:0000313" key="9">
    <source>
        <dbReference type="EMBL" id="KAJ5740310.1"/>
    </source>
</evidence>
<feature type="region of interest" description="Disordered" evidence="6">
    <location>
        <begin position="288"/>
        <end position="315"/>
    </location>
</feature>
<evidence type="ECO:0000256" key="6">
    <source>
        <dbReference type="SAM" id="MobiDB-lite"/>
    </source>
</evidence>
<reference evidence="9" key="2">
    <citation type="submission" date="2023-01" db="EMBL/GenBank/DDBJ databases">
        <authorList>
            <person name="Petersen C."/>
        </authorList>
    </citation>
    <scope>NUCLEOTIDE SEQUENCE</scope>
    <source>
        <strain evidence="9">IBT 17514</strain>
    </source>
</reference>
<dbReference type="Pfam" id="PF02176">
    <property type="entry name" value="zf-TRAF"/>
    <property type="match status" value="1"/>
</dbReference>
<dbReference type="InterPro" id="IPR013083">
    <property type="entry name" value="Znf_RING/FYVE/PHD"/>
</dbReference>
<keyword evidence="2 4" id="KW-0863">Zinc-finger</keyword>
<dbReference type="Proteomes" id="UP001215712">
    <property type="component" value="Unassembled WGS sequence"/>
</dbReference>
<organism evidence="9 10">
    <name type="scientific">Penicillium malachiteum</name>
    <dbReference type="NCBI Taxonomy" id="1324776"/>
    <lineage>
        <taxon>Eukaryota</taxon>
        <taxon>Fungi</taxon>
        <taxon>Dikarya</taxon>
        <taxon>Ascomycota</taxon>
        <taxon>Pezizomycotina</taxon>
        <taxon>Eurotiomycetes</taxon>
        <taxon>Eurotiomycetidae</taxon>
        <taxon>Eurotiales</taxon>
        <taxon>Aspergillaceae</taxon>
        <taxon>Penicillium</taxon>
    </lineage>
</organism>
<dbReference type="InterPro" id="IPR001293">
    <property type="entry name" value="Znf_TRAF"/>
</dbReference>
<dbReference type="SMART" id="SM00184">
    <property type="entry name" value="RING"/>
    <property type="match status" value="1"/>
</dbReference>
<dbReference type="EMBL" id="JAQJAN010000001">
    <property type="protein sequence ID" value="KAJ5740310.1"/>
    <property type="molecule type" value="Genomic_DNA"/>
</dbReference>
<dbReference type="AlphaFoldDB" id="A0AAD6HVV2"/>
<dbReference type="InterPro" id="IPR017907">
    <property type="entry name" value="Znf_RING_CS"/>
</dbReference>
<dbReference type="GO" id="GO:0008270">
    <property type="term" value="F:zinc ion binding"/>
    <property type="evidence" value="ECO:0007669"/>
    <property type="project" value="UniProtKB-KW"/>
</dbReference>
<accession>A0AAD6HVV2</accession>
<feature type="compositionally biased region" description="Basic and acidic residues" evidence="6">
    <location>
        <begin position="429"/>
        <end position="440"/>
    </location>
</feature>
<evidence type="ECO:0000313" key="10">
    <source>
        <dbReference type="Proteomes" id="UP001215712"/>
    </source>
</evidence>
<dbReference type="PANTHER" id="PTHR10131">
    <property type="entry name" value="TNF RECEPTOR ASSOCIATED FACTOR"/>
    <property type="match status" value="1"/>
</dbReference>
<feature type="zinc finger region" description="TRAF-type" evidence="4">
    <location>
        <begin position="179"/>
        <end position="233"/>
    </location>
</feature>
<dbReference type="PANTHER" id="PTHR10131:SF94">
    <property type="entry name" value="TNF RECEPTOR-ASSOCIATED FACTOR 4"/>
    <property type="match status" value="1"/>
</dbReference>
<comment type="caution">
    <text evidence="9">The sequence shown here is derived from an EMBL/GenBank/DDBJ whole genome shotgun (WGS) entry which is preliminary data.</text>
</comment>
<dbReference type="InterPro" id="IPR001841">
    <property type="entry name" value="Znf_RING"/>
</dbReference>
<dbReference type="PROSITE" id="PS00518">
    <property type="entry name" value="ZF_RING_1"/>
    <property type="match status" value="1"/>
</dbReference>
<dbReference type="SUPFAM" id="SSF57850">
    <property type="entry name" value="RING/U-box"/>
    <property type="match status" value="1"/>
</dbReference>
<protein>
    <submittedName>
        <fullName evidence="9">Zinc finger RING-type</fullName>
    </submittedName>
</protein>
<proteinExistence type="predicted"/>
<evidence type="ECO:0000256" key="2">
    <source>
        <dbReference type="ARBA" id="ARBA00022771"/>
    </source>
</evidence>
<keyword evidence="3 4" id="KW-0862">Zinc</keyword>
<evidence type="ECO:0000259" key="8">
    <source>
        <dbReference type="PROSITE" id="PS50145"/>
    </source>
</evidence>
<feature type="zinc finger region" description="TRAF-type" evidence="4">
    <location>
        <begin position="86"/>
        <end position="152"/>
    </location>
</feature>
<dbReference type="PROSITE" id="PS50145">
    <property type="entry name" value="ZF_TRAF"/>
    <property type="match status" value="2"/>
</dbReference>
<sequence>MDIQDFLALGAESNTEGQVDLRALDHVSSYDSHLMCPICHCPFIKPVRLQCDHVFCEKCLRSAITTFHSADSDHFPCPSCRTPTRHVSMSVPRLLTNMCDEIQVRCPLAENGCQELVPRGHIQSHVEKYCGYQLVPCPDESCDKKTRKKDLQAEKRCRHSYCRCSRCEEDVMEQDYEEHDLELCPNLRATCVDCGTMVVQRTLKNHIEACPEVVSPCAGSKYGCQARIRRAEISTHEQQCPLVAIGPYFEAQNTRINSLELNMQHLQQRNEVFEDGLANIRSTLVESSRISSRHGSGPTADTDESADRASNASSSNATTYLLSLHESLREEVNQITYALTDLDARASMSIMNECLRIKEDMAHTNAAVNTVRMQVQWLMNPRLHNDTRTASLRANGANSGAEARQLMAASAPGPSNAAGASLGPLRPRRPSDGGREGTKL</sequence>
<evidence type="ECO:0000256" key="3">
    <source>
        <dbReference type="ARBA" id="ARBA00022833"/>
    </source>
</evidence>
<gene>
    <name evidence="9" type="ORF">N7493_000182</name>
</gene>
<keyword evidence="10" id="KW-1185">Reference proteome</keyword>
<feature type="region of interest" description="Disordered" evidence="6">
    <location>
        <begin position="396"/>
        <end position="440"/>
    </location>
</feature>
<keyword evidence="5" id="KW-0175">Coiled coil</keyword>
<evidence type="ECO:0000256" key="5">
    <source>
        <dbReference type="SAM" id="Coils"/>
    </source>
</evidence>
<reference evidence="9" key="1">
    <citation type="journal article" date="2023" name="IMA Fungus">
        <title>Comparative genomic study of the Penicillium genus elucidates a diverse pangenome and 15 lateral gene transfer events.</title>
        <authorList>
            <person name="Petersen C."/>
            <person name="Sorensen T."/>
            <person name="Nielsen M.R."/>
            <person name="Sondergaard T.E."/>
            <person name="Sorensen J.L."/>
            <person name="Fitzpatrick D.A."/>
            <person name="Frisvad J.C."/>
            <person name="Nielsen K.L."/>
        </authorList>
    </citation>
    <scope>NUCLEOTIDE SEQUENCE</scope>
    <source>
        <strain evidence="9">IBT 17514</strain>
    </source>
</reference>
<feature type="domain" description="RING-type" evidence="7">
    <location>
        <begin position="36"/>
        <end position="81"/>
    </location>
</feature>
<feature type="domain" description="TRAF-type" evidence="8">
    <location>
        <begin position="86"/>
        <end position="152"/>
    </location>
</feature>
<dbReference type="InterPro" id="IPR027370">
    <property type="entry name" value="Znf-RING_euk"/>
</dbReference>
<dbReference type="SUPFAM" id="SSF49599">
    <property type="entry name" value="TRAF domain-like"/>
    <property type="match status" value="1"/>
</dbReference>
<feature type="domain" description="TRAF-type" evidence="8">
    <location>
        <begin position="179"/>
        <end position="233"/>
    </location>
</feature>
<dbReference type="Pfam" id="PF13445">
    <property type="entry name" value="zf-RING_UBOX"/>
    <property type="match status" value="1"/>
</dbReference>
<evidence type="ECO:0000259" key="7">
    <source>
        <dbReference type="PROSITE" id="PS50089"/>
    </source>
</evidence>
<evidence type="ECO:0000256" key="4">
    <source>
        <dbReference type="PROSITE-ProRule" id="PRU00207"/>
    </source>
</evidence>
<dbReference type="Gene3D" id="3.30.40.10">
    <property type="entry name" value="Zinc/RING finger domain, C3HC4 (zinc finger)"/>
    <property type="match status" value="3"/>
</dbReference>
<feature type="compositionally biased region" description="Low complexity" evidence="6">
    <location>
        <begin position="408"/>
        <end position="424"/>
    </location>
</feature>
<evidence type="ECO:0000256" key="1">
    <source>
        <dbReference type="ARBA" id="ARBA00022723"/>
    </source>
</evidence>
<name>A0AAD6HVV2_9EURO</name>
<feature type="coiled-coil region" evidence="5">
    <location>
        <begin position="249"/>
        <end position="276"/>
    </location>
</feature>